<dbReference type="AlphaFoldDB" id="A0AAD8RXB5"/>
<dbReference type="EMBL" id="JAUUTY010000005">
    <property type="protein sequence ID" value="KAK1631601.1"/>
    <property type="molecule type" value="Genomic_DNA"/>
</dbReference>
<proteinExistence type="predicted"/>
<sequence length="407" mass="45448">MSLPDDLVVLEIFPRVKDVVTLFRCAAVCKQWRDLLVSKPSLLRRCFPEEACRSCPFAGFFTQQRRRKGLPAPCFVPGARPVLGPRGPLSSFVPGMGNLAVPLTSRHGLLLVRVGGLLIVCDPLARTFKPLPDLGHNWGRPGCFTGYAMLTAADCPSSERNDQQFPFFKVMIIVVAQEPMHYDLYTYSSSGELGWKVCSSNAAEAGHAIQVTLFQHNAAISHGDAYWFFRSTSGSYIICSSTKTGQVITAMVVDTRLLGDPTYDEPFLSIDADGRLAFLFLRIDGTRLDIYFVRFFLVNLDLVQSCDNSESIKRVWRKYNGTNSHIMLQPPSQRIGQEVVYECLGEKNAMLIIMDNHKRIYIADIKTGVMQEITDCPRGHGLSRREIVPLEMDWPALFISRLGGVAT</sequence>
<evidence type="ECO:0000313" key="2">
    <source>
        <dbReference type="EMBL" id="KAK1631601.1"/>
    </source>
</evidence>
<dbReference type="SUPFAM" id="SSF81383">
    <property type="entry name" value="F-box domain"/>
    <property type="match status" value="1"/>
</dbReference>
<dbReference type="PANTHER" id="PTHR35828">
    <property type="entry name" value="OS08G0203800 PROTEIN-RELATED"/>
    <property type="match status" value="1"/>
</dbReference>
<dbReference type="Proteomes" id="UP001231189">
    <property type="component" value="Unassembled WGS sequence"/>
</dbReference>
<dbReference type="Pfam" id="PF12937">
    <property type="entry name" value="F-box-like"/>
    <property type="match status" value="1"/>
</dbReference>
<dbReference type="InterPro" id="IPR001810">
    <property type="entry name" value="F-box_dom"/>
</dbReference>
<name>A0AAD8RXB5_LOLMU</name>
<reference evidence="2" key="1">
    <citation type="submission" date="2023-07" db="EMBL/GenBank/DDBJ databases">
        <title>A chromosome-level genome assembly of Lolium multiflorum.</title>
        <authorList>
            <person name="Chen Y."/>
            <person name="Copetti D."/>
            <person name="Kolliker R."/>
            <person name="Studer B."/>
        </authorList>
    </citation>
    <scope>NUCLEOTIDE SEQUENCE</scope>
    <source>
        <strain evidence="2">02402/16</strain>
        <tissue evidence="2">Leaf</tissue>
    </source>
</reference>
<evidence type="ECO:0000313" key="3">
    <source>
        <dbReference type="Proteomes" id="UP001231189"/>
    </source>
</evidence>
<organism evidence="2 3">
    <name type="scientific">Lolium multiflorum</name>
    <name type="common">Italian ryegrass</name>
    <name type="synonym">Lolium perenne subsp. multiflorum</name>
    <dbReference type="NCBI Taxonomy" id="4521"/>
    <lineage>
        <taxon>Eukaryota</taxon>
        <taxon>Viridiplantae</taxon>
        <taxon>Streptophyta</taxon>
        <taxon>Embryophyta</taxon>
        <taxon>Tracheophyta</taxon>
        <taxon>Spermatophyta</taxon>
        <taxon>Magnoliopsida</taxon>
        <taxon>Liliopsida</taxon>
        <taxon>Poales</taxon>
        <taxon>Poaceae</taxon>
        <taxon>BOP clade</taxon>
        <taxon>Pooideae</taxon>
        <taxon>Poodae</taxon>
        <taxon>Poeae</taxon>
        <taxon>Poeae Chloroplast Group 2 (Poeae type)</taxon>
        <taxon>Loliodinae</taxon>
        <taxon>Loliinae</taxon>
        <taxon>Lolium</taxon>
    </lineage>
</organism>
<gene>
    <name evidence="2" type="ORF">QYE76_005916</name>
</gene>
<evidence type="ECO:0000259" key="1">
    <source>
        <dbReference type="Pfam" id="PF12937"/>
    </source>
</evidence>
<dbReference type="InterPro" id="IPR036047">
    <property type="entry name" value="F-box-like_dom_sf"/>
</dbReference>
<dbReference type="PANTHER" id="PTHR35828:SF21">
    <property type="entry name" value="F-BOX DOMAIN-CONTAINING PROTEIN"/>
    <property type="match status" value="1"/>
</dbReference>
<comment type="caution">
    <text evidence="2">The sequence shown here is derived from an EMBL/GenBank/DDBJ whole genome shotgun (WGS) entry which is preliminary data.</text>
</comment>
<keyword evidence="3" id="KW-1185">Reference proteome</keyword>
<accession>A0AAD8RXB5</accession>
<dbReference type="Gene3D" id="1.20.1280.50">
    <property type="match status" value="1"/>
</dbReference>
<feature type="domain" description="F-box" evidence="1">
    <location>
        <begin position="2"/>
        <end position="46"/>
    </location>
</feature>
<protein>
    <recommendedName>
        <fullName evidence="1">F-box domain-containing protein</fullName>
    </recommendedName>
</protein>